<gene>
    <name evidence="1" type="ORF">RDI58_009468</name>
</gene>
<evidence type="ECO:0000313" key="2">
    <source>
        <dbReference type="Proteomes" id="UP001371456"/>
    </source>
</evidence>
<dbReference type="EMBL" id="JBANQN010000003">
    <property type="protein sequence ID" value="KAK6796013.1"/>
    <property type="molecule type" value="Genomic_DNA"/>
</dbReference>
<comment type="caution">
    <text evidence="1">The sequence shown here is derived from an EMBL/GenBank/DDBJ whole genome shotgun (WGS) entry which is preliminary data.</text>
</comment>
<keyword evidence="2" id="KW-1185">Reference proteome</keyword>
<organism evidence="1 2">
    <name type="scientific">Solanum bulbocastanum</name>
    <name type="common">Wild potato</name>
    <dbReference type="NCBI Taxonomy" id="147425"/>
    <lineage>
        <taxon>Eukaryota</taxon>
        <taxon>Viridiplantae</taxon>
        <taxon>Streptophyta</taxon>
        <taxon>Embryophyta</taxon>
        <taxon>Tracheophyta</taxon>
        <taxon>Spermatophyta</taxon>
        <taxon>Magnoliopsida</taxon>
        <taxon>eudicotyledons</taxon>
        <taxon>Gunneridae</taxon>
        <taxon>Pentapetalae</taxon>
        <taxon>asterids</taxon>
        <taxon>lamiids</taxon>
        <taxon>Solanales</taxon>
        <taxon>Solanaceae</taxon>
        <taxon>Solanoideae</taxon>
        <taxon>Solaneae</taxon>
        <taxon>Solanum</taxon>
    </lineage>
</organism>
<evidence type="ECO:0000313" key="1">
    <source>
        <dbReference type="EMBL" id="KAK6796013.1"/>
    </source>
</evidence>
<name>A0AAN8U3Y5_SOLBU</name>
<reference evidence="1 2" key="1">
    <citation type="submission" date="2024-02" db="EMBL/GenBank/DDBJ databases">
        <title>de novo genome assembly of Solanum bulbocastanum strain 11H21.</title>
        <authorList>
            <person name="Hosaka A.J."/>
        </authorList>
    </citation>
    <scope>NUCLEOTIDE SEQUENCE [LARGE SCALE GENOMIC DNA]</scope>
    <source>
        <tissue evidence="1">Young leaves</tissue>
    </source>
</reference>
<accession>A0AAN8U3Y5</accession>
<protein>
    <submittedName>
        <fullName evidence="1">Uncharacterized protein</fullName>
    </submittedName>
</protein>
<proteinExistence type="predicted"/>
<dbReference type="Proteomes" id="UP001371456">
    <property type="component" value="Unassembled WGS sequence"/>
</dbReference>
<sequence length="8" mass="938">MDNYLGIL</sequence>